<evidence type="ECO:0000256" key="2">
    <source>
        <dbReference type="ARBA" id="ARBA00022741"/>
    </source>
</evidence>
<dbReference type="Gene3D" id="3.40.50.300">
    <property type="entry name" value="P-loop containing nucleotide triphosphate hydrolases"/>
    <property type="match status" value="1"/>
</dbReference>
<evidence type="ECO:0000256" key="1">
    <source>
        <dbReference type="ARBA" id="ARBA00022448"/>
    </source>
</evidence>
<dbReference type="EMBL" id="BFAV01000126">
    <property type="protein sequence ID" value="GBF34053.1"/>
    <property type="molecule type" value="Genomic_DNA"/>
</dbReference>
<keyword evidence="1" id="KW-0813">Transport</keyword>
<evidence type="ECO:0000313" key="5">
    <source>
        <dbReference type="EMBL" id="GBF34053.1"/>
    </source>
</evidence>
<evidence type="ECO:0000256" key="3">
    <source>
        <dbReference type="ARBA" id="ARBA00022840"/>
    </source>
</evidence>
<keyword evidence="2" id="KW-0547">Nucleotide-binding</keyword>
<dbReference type="CDD" id="cd03293">
    <property type="entry name" value="ABC_NrtD_SsuB_transporters"/>
    <property type="match status" value="1"/>
</dbReference>
<keyword evidence="6" id="KW-1185">Reference proteome</keyword>
<dbReference type="InterPro" id="IPR050166">
    <property type="entry name" value="ABC_transporter_ATP-bind"/>
</dbReference>
<organism evidence="5 6">
    <name type="scientific">Desulfocucumis palustris</name>
    <dbReference type="NCBI Taxonomy" id="1898651"/>
    <lineage>
        <taxon>Bacteria</taxon>
        <taxon>Bacillati</taxon>
        <taxon>Bacillota</taxon>
        <taxon>Clostridia</taxon>
        <taxon>Eubacteriales</taxon>
        <taxon>Desulfocucumaceae</taxon>
        <taxon>Desulfocucumis</taxon>
    </lineage>
</organism>
<dbReference type="RefSeq" id="WP_104372391.1">
    <property type="nucleotide sequence ID" value="NZ_BFAV01000126.1"/>
</dbReference>
<dbReference type="GO" id="GO:0005524">
    <property type="term" value="F:ATP binding"/>
    <property type="evidence" value="ECO:0007669"/>
    <property type="project" value="UniProtKB-KW"/>
</dbReference>
<feature type="domain" description="ABC transporter" evidence="4">
    <location>
        <begin position="4"/>
        <end position="235"/>
    </location>
</feature>
<dbReference type="InterPro" id="IPR003439">
    <property type="entry name" value="ABC_transporter-like_ATP-bd"/>
</dbReference>
<name>A0A2L2XEB7_9FIRM</name>
<dbReference type="PROSITE" id="PS50893">
    <property type="entry name" value="ABC_TRANSPORTER_2"/>
    <property type="match status" value="1"/>
</dbReference>
<evidence type="ECO:0000259" key="4">
    <source>
        <dbReference type="PROSITE" id="PS50893"/>
    </source>
</evidence>
<dbReference type="InterPro" id="IPR027417">
    <property type="entry name" value="P-loop_NTPase"/>
</dbReference>
<evidence type="ECO:0000313" key="6">
    <source>
        <dbReference type="Proteomes" id="UP000239549"/>
    </source>
</evidence>
<protein>
    <submittedName>
        <fullName evidence="5">Hydroxymethylpyrimidine ABC transporter, ATPase component</fullName>
    </submittedName>
</protein>
<dbReference type="PANTHER" id="PTHR42788:SF2">
    <property type="entry name" value="ABC TRANSPORTER ATP-BINDING PROTEIN"/>
    <property type="match status" value="1"/>
</dbReference>
<reference evidence="6" key="1">
    <citation type="submission" date="2018-02" db="EMBL/GenBank/DDBJ databases">
        <title>Genome sequence of Desulfocucumis palustris strain NAW-5.</title>
        <authorList>
            <person name="Watanabe M."/>
            <person name="Kojima H."/>
            <person name="Fukui M."/>
        </authorList>
    </citation>
    <scope>NUCLEOTIDE SEQUENCE [LARGE SCALE GENOMIC DNA]</scope>
    <source>
        <strain evidence="6">NAW-5</strain>
    </source>
</reference>
<accession>A0A2L2XEB7</accession>
<dbReference type="InterPro" id="IPR003593">
    <property type="entry name" value="AAA+_ATPase"/>
</dbReference>
<sequence length="249" mass="27870">MAILELVNLTKYYEVNGNRLPVLDGISASLGEGEFVGLIGPSGCGKSTLFNIICGLVKPDGGTLLLDGREGGSPRDVVSYMPQKDLLFPWRSVLDNVVLAREVAGENREAAKREARSLMPLFGLEGFENSFPAQLSGGMRQRAAMMRTALARRPVWLLDEPFGALDAITRKRMQRWILEVWERFKQTVFLVTHDIEEALFLSDRVYVLTPRPARVALHLEVGLSRPRSAGTMTEPEFLKLKKRLMEVLE</sequence>
<gene>
    <name evidence="5" type="ORF">DCCM_3164</name>
</gene>
<comment type="caution">
    <text evidence="5">The sequence shown here is derived from an EMBL/GenBank/DDBJ whole genome shotgun (WGS) entry which is preliminary data.</text>
</comment>
<keyword evidence="3" id="KW-0067">ATP-binding</keyword>
<dbReference type="SMART" id="SM00382">
    <property type="entry name" value="AAA"/>
    <property type="match status" value="1"/>
</dbReference>
<dbReference type="OrthoDB" id="9801958at2"/>
<dbReference type="Proteomes" id="UP000239549">
    <property type="component" value="Unassembled WGS sequence"/>
</dbReference>
<dbReference type="Pfam" id="PF00005">
    <property type="entry name" value="ABC_tran"/>
    <property type="match status" value="1"/>
</dbReference>
<dbReference type="GO" id="GO:0016887">
    <property type="term" value="F:ATP hydrolysis activity"/>
    <property type="evidence" value="ECO:0007669"/>
    <property type="project" value="InterPro"/>
</dbReference>
<dbReference type="SUPFAM" id="SSF52540">
    <property type="entry name" value="P-loop containing nucleoside triphosphate hydrolases"/>
    <property type="match status" value="1"/>
</dbReference>
<dbReference type="AlphaFoldDB" id="A0A2L2XEB7"/>
<proteinExistence type="predicted"/>
<dbReference type="PANTHER" id="PTHR42788">
    <property type="entry name" value="TAURINE IMPORT ATP-BINDING PROTEIN-RELATED"/>
    <property type="match status" value="1"/>
</dbReference>